<dbReference type="EMBL" id="MEVT01000008">
    <property type="protein sequence ID" value="OGC63222.1"/>
    <property type="molecule type" value="Genomic_DNA"/>
</dbReference>
<evidence type="ECO:0000313" key="9">
    <source>
        <dbReference type="Proteomes" id="UP000176614"/>
    </source>
</evidence>
<dbReference type="GO" id="GO:0008652">
    <property type="term" value="P:amino acid biosynthetic process"/>
    <property type="evidence" value="ECO:0007669"/>
    <property type="project" value="UniProtKB-KW"/>
</dbReference>
<dbReference type="PANTHER" id="PTHR42789">
    <property type="entry name" value="D-ISOMER SPECIFIC 2-HYDROXYACID DEHYDROGENASE FAMILY PROTEIN (AFU_ORTHOLOGUE AFUA_6G10090)"/>
    <property type="match status" value="1"/>
</dbReference>
<evidence type="ECO:0000256" key="1">
    <source>
        <dbReference type="ARBA" id="ARBA00005854"/>
    </source>
</evidence>
<evidence type="ECO:0000256" key="3">
    <source>
        <dbReference type="ARBA" id="ARBA00023002"/>
    </source>
</evidence>
<dbReference type="GO" id="GO:0016616">
    <property type="term" value="F:oxidoreductase activity, acting on the CH-OH group of donors, NAD or NADP as acceptor"/>
    <property type="evidence" value="ECO:0007669"/>
    <property type="project" value="InterPro"/>
</dbReference>
<keyword evidence="4" id="KW-0520">NAD</keyword>
<dbReference type="SUPFAM" id="SSF51735">
    <property type="entry name" value="NAD(P)-binding Rossmann-fold domains"/>
    <property type="match status" value="1"/>
</dbReference>
<evidence type="ECO:0000313" key="8">
    <source>
        <dbReference type="EMBL" id="OGC63222.1"/>
    </source>
</evidence>
<keyword evidence="2" id="KW-0028">Amino-acid biosynthesis</keyword>
<evidence type="ECO:0000259" key="7">
    <source>
        <dbReference type="Pfam" id="PF02826"/>
    </source>
</evidence>
<comment type="similarity">
    <text evidence="1 5">Belongs to the D-isomer specific 2-hydroxyacid dehydrogenase family.</text>
</comment>
<sequence length="333" mass="36675">MRVLITREIPQAGINILHQYRGIEIDYRQGKPLTPAALAKAIKGVDAVVPVIPDQITKEIIKEAGRSLKLIATYSVGFDHIDTEWATKKGIYVANTPGDLTESVAEHAFSLMMALARKISEADRFCREGNYKYWDPLGFIGPKMMGKTLGIIGFGRIGQHFAKMAKYGLDMEILYTDPASHPEAEMLLNAKKASLDELLGNSDVVSLHCNLCDNTRHLIGENEFQKMKPLAFLINTARGPVVNEAALATALENGIIAGAALDVFEKEPVIKKELLALQNVILTPHIASATWEARIQMARMTAENIVDVLIGQKPPRYLVNKELQSKECISSLA</sequence>
<dbReference type="InterPro" id="IPR050857">
    <property type="entry name" value="D-2-hydroxyacid_DH"/>
</dbReference>
<dbReference type="PANTHER" id="PTHR42789:SF1">
    <property type="entry name" value="D-ISOMER SPECIFIC 2-HYDROXYACID DEHYDROGENASE FAMILY PROTEIN (AFU_ORTHOLOGUE AFUA_6G10090)"/>
    <property type="match status" value="1"/>
</dbReference>
<evidence type="ECO:0000256" key="2">
    <source>
        <dbReference type="ARBA" id="ARBA00022605"/>
    </source>
</evidence>
<dbReference type="InterPro" id="IPR006140">
    <property type="entry name" value="D-isomer_DH_NAD-bd"/>
</dbReference>
<comment type="caution">
    <text evidence="8">The sequence shown here is derived from an EMBL/GenBank/DDBJ whole genome shotgun (WGS) entry which is preliminary data.</text>
</comment>
<organism evidence="8 9">
    <name type="scientific">candidate division WWE3 bacterium RIFOXYA2_FULL_46_9</name>
    <dbReference type="NCBI Taxonomy" id="1802636"/>
    <lineage>
        <taxon>Bacteria</taxon>
        <taxon>Katanobacteria</taxon>
    </lineage>
</organism>
<feature type="domain" description="D-isomer specific 2-hydroxyacid dehydrogenase NAD-binding" evidence="7">
    <location>
        <begin position="109"/>
        <end position="287"/>
    </location>
</feature>
<dbReference type="GO" id="GO:0051287">
    <property type="term" value="F:NAD binding"/>
    <property type="evidence" value="ECO:0007669"/>
    <property type="project" value="InterPro"/>
</dbReference>
<evidence type="ECO:0008006" key="10">
    <source>
        <dbReference type="Google" id="ProtNLM"/>
    </source>
</evidence>
<evidence type="ECO:0000256" key="4">
    <source>
        <dbReference type="ARBA" id="ARBA00023027"/>
    </source>
</evidence>
<feature type="domain" description="D-isomer specific 2-hydroxyacid dehydrogenase catalytic" evidence="6">
    <location>
        <begin position="3"/>
        <end position="316"/>
    </location>
</feature>
<evidence type="ECO:0000259" key="6">
    <source>
        <dbReference type="Pfam" id="PF00389"/>
    </source>
</evidence>
<dbReference type="PROSITE" id="PS00065">
    <property type="entry name" value="D_2_HYDROXYACID_DH_1"/>
    <property type="match status" value="1"/>
</dbReference>
<dbReference type="CDD" id="cd05301">
    <property type="entry name" value="GDH"/>
    <property type="match status" value="1"/>
</dbReference>
<dbReference type="Gene3D" id="3.40.50.720">
    <property type="entry name" value="NAD(P)-binding Rossmann-like Domain"/>
    <property type="match status" value="2"/>
</dbReference>
<dbReference type="Proteomes" id="UP000176614">
    <property type="component" value="Unassembled WGS sequence"/>
</dbReference>
<dbReference type="SUPFAM" id="SSF52283">
    <property type="entry name" value="Formate/glycerate dehydrogenase catalytic domain-like"/>
    <property type="match status" value="1"/>
</dbReference>
<proteinExistence type="inferred from homology"/>
<keyword evidence="3 5" id="KW-0560">Oxidoreductase</keyword>
<dbReference type="Pfam" id="PF00389">
    <property type="entry name" value="2-Hacid_dh"/>
    <property type="match status" value="1"/>
</dbReference>
<dbReference type="InterPro" id="IPR036291">
    <property type="entry name" value="NAD(P)-bd_dom_sf"/>
</dbReference>
<dbReference type="Pfam" id="PF02826">
    <property type="entry name" value="2-Hacid_dh_C"/>
    <property type="match status" value="1"/>
</dbReference>
<reference evidence="8 9" key="1">
    <citation type="journal article" date="2016" name="Nat. Commun.">
        <title>Thousands of microbial genomes shed light on interconnected biogeochemical processes in an aquifer system.</title>
        <authorList>
            <person name="Anantharaman K."/>
            <person name="Brown C.T."/>
            <person name="Hug L.A."/>
            <person name="Sharon I."/>
            <person name="Castelle C.J."/>
            <person name="Probst A.J."/>
            <person name="Thomas B.C."/>
            <person name="Singh A."/>
            <person name="Wilkins M.J."/>
            <person name="Karaoz U."/>
            <person name="Brodie E.L."/>
            <person name="Williams K.H."/>
            <person name="Hubbard S.S."/>
            <person name="Banfield J.F."/>
        </authorList>
    </citation>
    <scope>NUCLEOTIDE SEQUENCE [LARGE SCALE GENOMIC DNA]</scope>
</reference>
<dbReference type="InterPro" id="IPR029752">
    <property type="entry name" value="D-isomer_DH_CS1"/>
</dbReference>
<protein>
    <recommendedName>
        <fullName evidence="10">D-glycerate dehydrogenase</fullName>
    </recommendedName>
</protein>
<dbReference type="AlphaFoldDB" id="A0A1F4W1C1"/>
<accession>A0A1F4W1C1</accession>
<evidence type="ECO:0000256" key="5">
    <source>
        <dbReference type="RuleBase" id="RU003719"/>
    </source>
</evidence>
<dbReference type="InterPro" id="IPR006139">
    <property type="entry name" value="D-isomer_2_OHA_DH_cat_dom"/>
</dbReference>
<gene>
    <name evidence="8" type="ORF">A2264_00845</name>
</gene>
<name>A0A1F4W1C1_UNCKA</name>
<dbReference type="FunFam" id="3.40.50.720:FF:000203">
    <property type="entry name" value="D-3-phosphoglycerate dehydrogenase (SerA)"/>
    <property type="match status" value="1"/>
</dbReference>